<evidence type="ECO:0000313" key="5">
    <source>
        <dbReference type="EMBL" id="MBB6123432.1"/>
    </source>
</evidence>
<dbReference type="Gene3D" id="2.60.130.10">
    <property type="entry name" value="Aromatic compound dioxygenase"/>
    <property type="match status" value="1"/>
</dbReference>
<organism evidence="5 6">
    <name type="scientific">Sphingobium subterraneum</name>
    <dbReference type="NCBI Taxonomy" id="627688"/>
    <lineage>
        <taxon>Bacteria</taxon>
        <taxon>Pseudomonadati</taxon>
        <taxon>Pseudomonadota</taxon>
        <taxon>Alphaproteobacteria</taxon>
        <taxon>Sphingomonadales</taxon>
        <taxon>Sphingomonadaceae</taxon>
        <taxon>Sphingobium</taxon>
    </lineage>
</organism>
<protein>
    <submittedName>
        <fullName evidence="5">Protocatechuate 3,4-dioxygenase beta subunit</fullName>
        <ecNumber evidence="5">1.13.11.3</ecNumber>
    </submittedName>
</protein>
<dbReference type="Pfam" id="PF00775">
    <property type="entry name" value="Dioxygenase_C"/>
    <property type="match status" value="1"/>
</dbReference>
<dbReference type="InterPro" id="IPR000627">
    <property type="entry name" value="Intradiol_dOase_C"/>
</dbReference>
<dbReference type="GO" id="GO:0018578">
    <property type="term" value="F:protocatechuate 3,4-dioxygenase activity"/>
    <property type="evidence" value="ECO:0007669"/>
    <property type="project" value="UniProtKB-EC"/>
</dbReference>
<reference evidence="5 6" key="1">
    <citation type="submission" date="2020-08" db="EMBL/GenBank/DDBJ databases">
        <title>Genomic Encyclopedia of Type Strains, Phase IV (KMG-IV): sequencing the most valuable type-strain genomes for metagenomic binning, comparative biology and taxonomic classification.</title>
        <authorList>
            <person name="Goeker M."/>
        </authorList>
    </citation>
    <scope>NUCLEOTIDE SEQUENCE [LARGE SCALE GENOMIC DNA]</scope>
    <source>
        <strain evidence="5 6">DSM 102255</strain>
    </source>
</reference>
<keyword evidence="3 5" id="KW-0560">Oxidoreductase</keyword>
<keyword evidence="6" id="KW-1185">Reference proteome</keyword>
<accession>A0A841IZ77</accession>
<dbReference type="Proteomes" id="UP000552700">
    <property type="component" value="Unassembled WGS sequence"/>
</dbReference>
<dbReference type="GO" id="GO:0008199">
    <property type="term" value="F:ferric iron binding"/>
    <property type="evidence" value="ECO:0007669"/>
    <property type="project" value="InterPro"/>
</dbReference>
<feature type="domain" description="Intradiol ring-cleavage dioxygenases" evidence="4">
    <location>
        <begin position="85"/>
        <end position="113"/>
    </location>
</feature>
<evidence type="ECO:0000259" key="4">
    <source>
        <dbReference type="PROSITE" id="PS00083"/>
    </source>
</evidence>
<dbReference type="SUPFAM" id="SSF49482">
    <property type="entry name" value="Aromatic compound dioxygenase"/>
    <property type="match status" value="1"/>
</dbReference>
<evidence type="ECO:0000313" key="6">
    <source>
        <dbReference type="Proteomes" id="UP000552700"/>
    </source>
</evidence>
<evidence type="ECO:0000256" key="2">
    <source>
        <dbReference type="ARBA" id="ARBA00022964"/>
    </source>
</evidence>
<comment type="caution">
    <text evidence="5">The sequence shown here is derived from an EMBL/GenBank/DDBJ whole genome shotgun (WGS) entry which is preliminary data.</text>
</comment>
<dbReference type="RefSeq" id="WP_184078340.1">
    <property type="nucleotide sequence ID" value="NZ_JACIJP010000001.1"/>
</dbReference>
<dbReference type="PROSITE" id="PS00083">
    <property type="entry name" value="INTRADIOL_DIOXYGENAS"/>
    <property type="match status" value="1"/>
</dbReference>
<dbReference type="PANTHER" id="PTHR33711:SF10">
    <property type="entry name" value="INTRADIOL RING-CLEAVAGE DIOXYGENASES DOMAIN-CONTAINING PROTEIN"/>
    <property type="match status" value="1"/>
</dbReference>
<gene>
    <name evidence="5" type="ORF">FHS92_001139</name>
</gene>
<proteinExistence type="inferred from homology"/>
<dbReference type="AlphaFoldDB" id="A0A841IZ77"/>
<evidence type="ECO:0000256" key="1">
    <source>
        <dbReference type="ARBA" id="ARBA00007825"/>
    </source>
</evidence>
<keyword evidence="2 5" id="KW-0223">Dioxygenase</keyword>
<evidence type="ECO:0000256" key="3">
    <source>
        <dbReference type="ARBA" id="ARBA00023002"/>
    </source>
</evidence>
<dbReference type="PANTHER" id="PTHR33711">
    <property type="entry name" value="DIOXYGENASE, PUTATIVE (AFU_ORTHOLOGUE AFUA_2G02910)-RELATED"/>
    <property type="match status" value="1"/>
</dbReference>
<sequence>MENRVLPNFDLQFDEQPDWRRLEVGETDLSAEARVPLRSLRPIPEAARTSFAPSVTRLPGLRAGENDLTRIAPGRPQAEGVKLLVSGSITDENGRPLRGVLLEVWNANKWGRYTHKDDPAVQQLDPNFLGYGRVLTDDDGRYSFATIRPGSYLVRPEIDRWRPSHIHLSVRGGSSRLMTQMYFPNDPLLDIDPGFQLFGAAGARQIGAESVSRTEGIDTDIRFDIVIGGRNPTIFED</sequence>
<dbReference type="EMBL" id="JACIJP010000001">
    <property type="protein sequence ID" value="MBB6123432.1"/>
    <property type="molecule type" value="Genomic_DNA"/>
</dbReference>
<dbReference type="InterPro" id="IPR050770">
    <property type="entry name" value="Intradiol_RC_Dioxygenase"/>
</dbReference>
<name>A0A841IZ77_9SPHN</name>
<comment type="similarity">
    <text evidence="1">Belongs to the intradiol ring-cleavage dioxygenase family.</text>
</comment>
<dbReference type="EC" id="1.13.11.3" evidence="5"/>
<dbReference type="InterPro" id="IPR015889">
    <property type="entry name" value="Intradiol_dOase_core"/>
</dbReference>